<dbReference type="Gene3D" id="1.10.287.130">
    <property type="match status" value="1"/>
</dbReference>
<dbReference type="SMART" id="SM00387">
    <property type="entry name" value="HATPase_c"/>
    <property type="match status" value="1"/>
</dbReference>
<evidence type="ECO:0000256" key="6">
    <source>
        <dbReference type="ARBA" id="ARBA00022840"/>
    </source>
</evidence>
<gene>
    <name evidence="9" type="primary">walK_16</name>
    <name evidence="9" type="ORF">SDC9_153507</name>
</gene>
<keyword evidence="5 9" id="KW-0418">Kinase</keyword>
<dbReference type="GO" id="GO:0005524">
    <property type="term" value="F:ATP binding"/>
    <property type="evidence" value="ECO:0007669"/>
    <property type="project" value="UniProtKB-KW"/>
</dbReference>
<dbReference type="InterPro" id="IPR004358">
    <property type="entry name" value="Sig_transdc_His_kin-like_C"/>
</dbReference>
<evidence type="ECO:0000256" key="2">
    <source>
        <dbReference type="ARBA" id="ARBA00012438"/>
    </source>
</evidence>
<organism evidence="9">
    <name type="scientific">bioreactor metagenome</name>
    <dbReference type="NCBI Taxonomy" id="1076179"/>
    <lineage>
        <taxon>unclassified sequences</taxon>
        <taxon>metagenomes</taxon>
        <taxon>ecological metagenomes</taxon>
    </lineage>
</organism>
<comment type="caution">
    <text evidence="9">The sequence shown here is derived from an EMBL/GenBank/DDBJ whole genome shotgun (WGS) entry which is preliminary data.</text>
</comment>
<dbReference type="InterPro" id="IPR050351">
    <property type="entry name" value="BphY/WalK/GraS-like"/>
</dbReference>
<evidence type="ECO:0000259" key="8">
    <source>
        <dbReference type="PROSITE" id="PS50109"/>
    </source>
</evidence>
<dbReference type="EC" id="2.7.13.3" evidence="2"/>
<dbReference type="EMBL" id="VSSQ01052151">
    <property type="protein sequence ID" value="MPN06251.1"/>
    <property type="molecule type" value="Genomic_DNA"/>
</dbReference>
<dbReference type="GO" id="GO:0007234">
    <property type="term" value="P:osmosensory signaling via phosphorelay pathway"/>
    <property type="evidence" value="ECO:0007669"/>
    <property type="project" value="TreeGrafter"/>
</dbReference>
<evidence type="ECO:0000256" key="3">
    <source>
        <dbReference type="ARBA" id="ARBA00022679"/>
    </source>
</evidence>
<evidence type="ECO:0000313" key="9">
    <source>
        <dbReference type="EMBL" id="MPN06251.1"/>
    </source>
</evidence>
<dbReference type="PRINTS" id="PR00344">
    <property type="entry name" value="BCTRLSENSOR"/>
</dbReference>
<sequence>MFNILDKEQELNKLKMRIINIIAHELEHPLKRMLYCVNILNNYRGNLPDNEDINYCFKEMDNTIYTLLELTENVQIINQGSYEELYVNNSAFDIHYFVSYIIDDFNFSLLKRRDIVFQVKSNLDLIKNTQNEISNKDGQDHRKFMTNKKILSQIIRNILSNAVKFSKRNTVIRVTLINNIKNAEIIIKDNGIGIPKNEMDKIYDLFYKASNALNTEGAGIGLLVVKSALEILGGTIKIESELGKGTTVSCVIPNFEHLII</sequence>
<dbReference type="SUPFAM" id="SSF55874">
    <property type="entry name" value="ATPase domain of HSP90 chaperone/DNA topoisomerase II/histidine kinase"/>
    <property type="match status" value="1"/>
</dbReference>
<keyword evidence="4" id="KW-0547">Nucleotide-binding</keyword>
<dbReference type="PANTHER" id="PTHR42878:SF7">
    <property type="entry name" value="SENSOR HISTIDINE KINASE GLRK"/>
    <property type="match status" value="1"/>
</dbReference>
<dbReference type="GO" id="GO:0030295">
    <property type="term" value="F:protein kinase activator activity"/>
    <property type="evidence" value="ECO:0007669"/>
    <property type="project" value="TreeGrafter"/>
</dbReference>
<dbReference type="InterPro" id="IPR003594">
    <property type="entry name" value="HATPase_dom"/>
</dbReference>
<evidence type="ECO:0000256" key="4">
    <source>
        <dbReference type="ARBA" id="ARBA00022741"/>
    </source>
</evidence>
<protein>
    <recommendedName>
        <fullName evidence="2">histidine kinase</fullName>
        <ecNumber evidence="2">2.7.13.3</ecNumber>
    </recommendedName>
</protein>
<accession>A0A645EW39</accession>
<dbReference type="GO" id="GO:0000156">
    <property type="term" value="F:phosphorelay response regulator activity"/>
    <property type="evidence" value="ECO:0007669"/>
    <property type="project" value="TreeGrafter"/>
</dbReference>
<dbReference type="PROSITE" id="PS50109">
    <property type="entry name" value="HIS_KIN"/>
    <property type="match status" value="1"/>
</dbReference>
<reference evidence="9" key="1">
    <citation type="submission" date="2019-08" db="EMBL/GenBank/DDBJ databases">
        <authorList>
            <person name="Kucharzyk K."/>
            <person name="Murdoch R.W."/>
            <person name="Higgins S."/>
            <person name="Loffler F."/>
        </authorList>
    </citation>
    <scope>NUCLEOTIDE SEQUENCE</scope>
</reference>
<dbReference type="GO" id="GO:0000155">
    <property type="term" value="F:phosphorelay sensor kinase activity"/>
    <property type="evidence" value="ECO:0007669"/>
    <property type="project" value="InterPro"/>
</dbReference>
<dbReference type="InterPro" id="IPR036097">
    <property type="entry name" value="HisK_dim/P_sf"/>
</dbReference>
<keyword evidence="7" id="KW-0902">Two-component regulatory system</keyword>
<proteinExistence type="predicted"/>
<evidence type="ECO:0000256" key="5">
    <source>
        <dbReference type="ARBA" id="ARBA00022777"/>
    </source>
</evidence>
<feature type="domain" description="Histidine kinase" evidence="8">
    <location>
        <begin position="21"/>
        <end position="256"/>
    </location>
</feature>
<dbReference type="AlphaFoldDB" id="A0A645EW39"/>
<dbReference type="InterPro" id="IPR036890">
    <property type="entry name" value="HATPase_C_sf"/>
</dbReference>
<dbReference type="Gene3D" id="3.30.565.10">
    <property type="entry name" value="Histidine kinase-like ATPase, C-terminal domain"/>
    <property type="match status" value="1"/>
</dbReference>
<comment type="catalytic activity">
    <reaction evidence="1">
        <text>ATP + protein L-histidine = ADP + protein N-phospho-L-histidine.</text>
        <dbReference type="EC" id="2.7.13.3"/>
    </reaction>
</comment>
<dbReference type="InterPro" id="IPR005467">
    <property type="entry name" value="His_kinase_dom"/>
</dbReference>
<dbReference type="Pfam" id="PF02518">
    <property type="entry name" value="HATPase_c"/>
    <property type="match status" value="1"/>
</dbReference>
<evidence type="ECO:0000256" key="1">
    <source>
        <dbReference type="ARBA" id="ARBA00000085"/>
    </source>
</evidence>
<dbReference type="PANTHER" id="PTHR42878">
    <property type="entry name" value="TWO-COMPONENT HISTIDINE KINASE"/>
    <property type="match status" value="1"/>
</dbReference>
<dbReference type="SUPFAM" id="SSF47384">
    <property type="entry name" value="Homodimeric domain of signal transducing histidine kinase"/>
    <property type="match status" value="1"/>
</dbReference>
<name>A0A645EW39_9ZZZZ</name>
<dbReference type="CDD" id="cd00075">
    <property type="entry name" value="HATPase"/>
    <property type="match status" value="1"/>
</dbReference>
<evidence type="ECO:0000256" key="7">
    <source>
        <dbReference type="ARBA" id="ARBA00023012"/>
    </source>
</evidence>
<keyword evidence="3 9" id="KW-0808">Transferase</keyword>
<keyword evidence="6" id="KW-0067">ATP-binding</keyword>